<feature type="region of interest" description="Disordered" evidence="1">
    <location>
        <begin position="94"/>
        <end position="121"/>
    </location>
</feature>
<evidence type="ECO:0000313" key="3">
    <source>
        <dbReference type="EMBL" id="QIZ69892.1"/>
    </source>
</evidence>
<sequence length="121" mass="13798">MAQDKEKDKEKDKKKVDPTTAAIALGWKLWIFFMFGFYFLGYSAILSIALGAIAASCGGSILRWWYDPEPPNFELPDQPKRRTLAAVTQERIAKKQAREKGQKKPSKRRQLQDLGKKLLGK</sequence>
<gene>
    <name evidence="3" type="ORF">HCG48_04260</name>
</gene>
<name>A0A6H1TTH9_9CYAN</name>
<feature type="transmembrane region" description="Helical" evidence="2">
    <location>
        <begin position="21"/>
        <end position="39"/>
    </location>
</feature>
<keyword evidence="2" id="KW-0812">Transmembrane</keyword>
<dbReference type="KEGG" id="oxy:HCG48_04260"/>
<feature type="transmembrane region" description="Helical" evidence="2">
    <location>
        <begin position="45"/>
        <end position="66"/>
    </location>
</feature>
<dbReference type="AlphaFoldDB" id="A0A6H1TTH9"/>
<keyword evidence="2" id="KW-0472">Membrane</keyword>
<reference evidence="3 4" key="1">
    <citation type="submission" date="2020-04" db="EMBL/GenBank/DDBJ databases">
        <authorList>
            <person name="Basu S."/>
            <person name="Maruthanayagam V."/>
            <person name="Chakraborty S."/>
            <person name="Pramanik A."/>
            <person name="Mukherjee J."/>
            <person name="Brink B."/>
        </authorList>
    </citation>
    <scope>NUCLEOTIDE SEQUENCE [LARGE SCALE GENOMIC DNA]</scope>
    <source>
        <strain evidence="3 4">AP17</strain>
    </source>
</reference>
<evidence type="ECO:0000256" key="1">
    <source>
        <dbReference type="SAM" id="MobiDB-lite"/>
    </source>
</evidence>
<proteinExistence type="predicted"/>
<evidence type="ECO:0000256" key="2">
    <source>
        <dbReference type="SAM" id="Phobius"/>
    </source>
</evidence>
<dbReference type="RefSeq" id="WP_168568049.1">
    <property type="nucleotide sequence ID" value="NZ_CP051167.1"/>
</dbReference>
<evidence type="ECO:0000313" key="4">
    <source>
        <dbReference type="Proteomes" id="UP000500857"/>
    </source>
</evidence>
<keyword evidence="4" id="KW-1185">Reference proteome</keyword>
<organism evidence="3 4">
    <name type="scientific">Oxynema aestuarii AP17</name>
    <dbReference type="NCBI Taxonomy" id="2064643"/>
    <lineage>
        <taxon>Bacteria</taxon>
        <taxon>Bacillati</taxon>
        <taxon>Cyanobacteriota</taxon>
        <taxon>Cyanophyceae</taxon>
        <taxon>Oscillatoriophycideae</taxon>
        <taxon>Oscillatoriales</taxon>
        <taxon>Oscillatoriaceae</taxon>
        <taxon>Oxynema</taxon>
        <taxon>Oxynema aestuarii</taxon>
    </lineage>
</organism>
<accession>A0A6H1TTH9</accession>
<dbReference type="Proteomes" id="UP000500857">
    <property type="component" value="Chromosome"/>
</dbReference>
<dbReference type="EMBL" id="CP051167">
    <property type="protein sequence ID" value="QIZ69892.1"/>
    <property type="molecule type" value="Genomic_DNA"/>
</dbReference>
<keyword evidence="2" id="KW-1133">Transmembrane helix</keyword>
<feature type="compositionally biased region" description="Basic and acidic residues" evidence="1">
    <location>
        <begin position="110"/>
        <end position="121"/>
    </location>
</feature>
<protein>
    <submittedName>
        <fullName evidence="3">Uncharacterized protein</fullName>
    </submittedName>
</protein>